<proteinExistence type="predicted"/>
<gene>
    <name evidence="2" type="ORF">B0H65DRAFT_337708</name>
</gene>
<dbReference type="RefSeq" id="XP_062677086.1">
    <property type="nucleotide sequence ID" value="XM_062823590.1"/>
</dbReference>
<keyword evidence="3" id="KW-1185">Reference proteome</keyword>
<evidence type="ECO:0000256" key="1">
    <source>
        <dbReference type="SAM" id="Phobius"/>
    </source>
</evidence>
<reference evidence="2" key="2">
    <citation type="submission" date="2023-06" db="EMBL/GenBank/DDBJ databases">
        <authorList>
            <consortium name="Lawrence Berkeley National Laboratory"/>
            <person name="Haridas S."/>
            <person name="Hensen N."/>
            <person name="Bonometti L."/>
            <person name="Westerberg I."/>
            <person name="Brannstrom I.O."/>
            <person name="Guillou S."/>
            <person name="Cros-Aarteil S."/>
            <person name="Calhoun S."/>
            <person name="Kuo A."/>
            <person name="Mondo S."/>
            <person name="Pangilinan J."/>
            <person name="Riley R."/>
            <person name="Labutti K."/>
            <person name="Andreopoulos B."/>
            <person name="Lipzen A."/>
            <person name="Chen C."/>
            <person name="Yanf M."/>
            <person name="Daum C."/>
            <person name="Ng V."/>
            <person name="Clum A."/>
            <person name="Steindorff A."/>
            <person name="Ohm R."/>
            <person name="Martin F."/>
            <person name="Silar P."/>
            <person name="Natvig D."/>
            <person name="Lalanne C."/>
            <person name="Gautier V."/>
            <person name="Ament-Velasquez S.L."/>
            <person name="Kruys A."/>
            <person name="Hutchinson M.I."/>
            <person name="Powell A.J."/>
            <person name="Barry K."/>
            <person name="Miller A.N."/>
            <person name="Grigoriev I.V."/>
            <person name="Debuchy R."/>
            <person name="Gladieux P."/>
            <person name="Thoren M.H."/>
            <person name="Johannesson H."/>
        </authorList>
    </citation>
    <scope>NUCLEOTIDE SEQUENCE</scope>
    <source>
        <strain evidence="2">CBS 560.94</strain>
    </source>
</reference>
<comment type="caution">
    <text evidence="2">The sequence shown here is derived from an EMBL/GenBank/DDBJ whole genome shotgun (WGS) entry which is preliminary data.</text>
</comment>
<dbReference type="Proteomes" id="UP001278500">
    <property type="component" value="Unassembled WGS sequence"/>
</dbReference>
<organism evidence="2 3">
    <name type="scientific">Neurospora tetraspora</name>
    <dbReference type="NCBI Taxonomy" id="94610"/>
    <lineage>
        <taxon>Eukaryota</taxon>
        <taxon>Fungi</taxon>
        <taxon>Dikarya</taxon>
        <taxon>Ascomycota</taxon>
        <taxon>Pezizomycotina</taxon>
        <taxon>Sordariomycetes</taxon>
        <taxon>Sordariomycetidae</taxon>
        <taxon>Sordariales</taxon>
        <taxon>Sordariaceae</taxon>
        <taxon>Neurospora</taxon>
    </lineage>
</organism>
<keyword evidence="1" id="KW-0472">Membrane</keyword>
<name>A0AAE0J1F5_9PEZI</name>
<keyword evidence="1" id="KW-1133">Transmembrane helix</keyword>
<feature type="transmembrane region" description="Helical" evidence="1">
    <location>
        <begin position="31"/>
        <end position="49"/>
    </location>
</feature>
<evidence type="ECO:0000313" key="2">
    <source>
        <dbReference type="EMBL" id="KAK3334920.1"/>
    </source>
</evidence>
<reference evidence="2" key="1">
    <citation type="journal article" date="2023" name="Mol. Phylogenet. Evol.">
        <title>Genome-scale phylogeny and comparative genomics of the fungal order Sordariales.</title>
        <authorList>
            <person name="Hensen N."/>
            <person name="Bonometti L."/>
            <person name="Westerberg I."/>
            <person name="Brannstrom I.O."/>
            <person name="Guillou S."/>
            <person name="Cros-Aarteil S."/>
            <person name="Calhoun S."/>
            <person name="Haridas S."/>
            <person name="Kuo A."/>
            <person name="Mondo S."/>
            <person name="Pangilinan J."/>
            <person name="Riley R."/>
            <person name="LaButti K."/>
            <person name="Andreopoulos B."/>
            <person name="Lipzen A."/>
            <person name="Chen C."/>
            <person name="Yan M."/>
            <person name="Daum C."/>
            <person name="Ng V."/>
            <person name="Clum A."/>
            <person name="Steindorff A."/>
            <person name="Ohm R.A."/>
            <person name="Martin F."/>
            <person name="Silar P."/>
            <person name="Natvig D.O."/>
            <person name="Lalanne C."/>
            <person name="Gautier V."/>
            <person name="Ament-Velasquez S.L."/>
            <person name="Kruys A."/>
            <person name="Hutchinson M.I."/>
            <person name="Powell A.J."/>
            <person name="Barry K."/>
            <person name="Miller A.N."/>
            <person name="Grigoriev I.V."/>
            <person name="Debuchy R."/>
            <person name="Gladieux P."/>
            <person name="Hiltunen Thoren M."/>
            <person name="Johannesson H."/>
        </authorList>
    </citation>
    <scope>NUCLEOTIDE SEQUENCE</scope>
    <source>
        <strain evidence="2">CBS 560.94</strain>
    </source>
</reference>
<keyword evidence="1" id="KW-0812">Transmembrane</keyword>
<accession>A0AAE0J1F5</accession>
<dbReference type="GeneID" id="87860744"/>
<dbReference type="EMBL" id="JAUEPP010000009">
    <property type="protein sequence ID" value="KAK3334920.1"/>
    <property type="molecule type" value="Genomic_DNA"/>
</dbReference>
<dbReference type="AlphaFoldDB" id="A0AAE0J1F5"/>
<protein>
    <submittedName>
        <fullName evidence="2">Uncharacterized protein</fullName>
    </submittedName>
</protein>
<sequence>MSPIWGREWWTIRNRTTERSTYQNLKQEACFIFFSTFGLSSFCFFYPFLTLSNLSKRRQTQTLECKDLKAEVDLFSFFFQVTLGHWWRRSRQRHSCEHKQLPPTLLCSSWARCCYDPYSGLYAVEKRDTVTRKLHRRDDTAPTSSRLEL</sequence>
<evidence type="ECO:0000313" key="3">
    <source>
        <dbReference type="Proteomes" id="UP001278500"/>
    </source>
</evidence>